<evidence type="ECO:0000256" key="2">
    <source>
        <dbReference type="ARBA" id="ARBA00022692"/>
    </source>
</evidence>
<name>A0AAJ0ERI7_9PEZI</name>
<keyword evidence="3 6" id="KW-1133">Transmembrane helix</keyword>
<protein>
    <recommendedName>
        <fullName evidence="9">Mid2 domain-containing protein</fullName>
    </recommendedName>
</protein>
<comment type="caution">
    <text evidence="7">The sequence shown here is derived from an EMBL/GenBank/DDBJ whole genome shotgun (WGS) entry which is preliminary data.</text>
</comment>
<gene>
    <name evidence="7" type="ORF">BDP55DRAFT_637786</name>
</gene>
<dbReference type="GeneID" id="85457559"/>
<evidence type="ECO:0000256" key="3">
    <source>
        <dbReference type="ARBA" id="ARBA00022989"/>
    </source>
</evidence>
<organism evidence="7 8">
    <name type="scientific">Colletotrichum godetiae</name>
    <dbReference type="NCBI Taxonomy" id="1209918"/>
    <lineage>
        <taxon>Eukaryota</taxon>
        <taxon>Fungi</taxon>
        <taxon>Dikarya</taxon>
        <taxon>Ascomycota</taxon>
        <taxon>Pezizomycotina</taxon>
        <taxon>Sordariomycetes</taxon>
        <taxon>Hypocreomycetidae</taxon>
        <taxon>Glomerellales</taxon>
        <taxon>Glomerellaceae</taxon>
        <taxon>Colletotrichum</taxon>
        <taxon>Colletotrichum acutatum species complex</taxon>
    </lineage>
</organism>
<keyword evidence="2 6" id="KW-0812">Transmembrane</keyword>
<reference evidence="7" key="1">
    <citation type="submission" date="2021-06" db="EMBL/GenBank/DDBJ databases">
        <title>Comparative genomics, transcriptomics and evolutionary studies reveal genomic signatures of adaptation to plant cell wall in hemibiotrophic fungi.</title>
        <authorList>
            <consortium name="DOE Joint Genome Institute"/>
            <person name="Baroncelli R."/>
            <person name="Diaz J.F."/>
            <person name="Benocci T."/>
            <person name="Peng M."/>
            <person name="Battaglia E."/>
            <person name="Haridas S."/>
            <person name="Andreopoulos W."/>
            <person name="Labutti K."/>
            <person name="Pangilinan J."/>
            <person name="Floch G.L."/>
            <person name="Makela M.R."/>
            <person name="Henrissat B."/>
            <person name="Grigoriev I.V."/>
            <person name="Crouch J.A."/>
            <person name="De Vries R.P."/>
            <person name="Sukno S.A."/>
            <person name="Thon M.R."/>
        </authorList>
    </citation>
    <scope>NUCLEOTIDE SEQUENCE</scope>
    <source>
        <strain evidence="7">CBS 193.32</strain>
    </source>
</reference>
<accession>A0AAJ0ERI7</accession>
<evidence type="ECO:0000256" key="5">
    <source>
        <dbReference type="SAM" id="MobiDB-lite"/>
    </source>
</evidence>
<dbReference type="PANTHER" id="PTHR15549">
    <property type="entry name" value="PAIRED IMMUNOGLOBULIN-LIKE TYPE 2 RECEPTOR"/>
    <property type="match status" value="1"/>
</dbReference>
<sequence length="173" mass="18757">MYYNWTLPEDLDVTDSSHVISYFNRSIDAANQNLFSSSVFSIRGYQSSLTTTSAQSAATSTPMPTTTSATPVTTSSKSPSFSTAAKIGVSIGVCLTLLLLSAGAYIFLRRRRRGCGTSGTCVEGKRGFEKPELDSADTQHRVELHAEARGHCSPEIARGTEWRLEKEPAELPT</sequence>
<dbReference type="AlphaFoldDB" id="A0AAJ0ERI7"/>
<evidence type="ECO:0000256" key="4">
    <source>
        <dbReference type="ARBA" id="ARBA00023136"/>
    </source>
</evidence>
<evidence type="ECO:0008006" key="9">
    <source>
        <dbReference type="Google" id="ProtNLM"/>
    </source>
</evidence>
<dbReference type="Proteomes" id="UP001224890">
    <property type="component" value="Unassembled WGS sequence"/>
</dbReference>
<dbReference type="RefSeq" id="XP_060423328.1">
    <property type="nucleotide sequence ID" value="XM_060573033.1"/>
</dbReference>
<dbReference type="PANTHER" id="PTHR15549:SF30">
    <property type="entry name" value="MID2 DOMAIN-CONTAINING PROTEIN"/>
    <property type="match status" value="1"/>
</dbReference>
<dbReference type="GO" id="GO:0071944">
    <property type="term" value="C:cell periphery"/>
    <property type="evidence" value="ECO:0007669"/>
    <property type="project" value="UniProtKB-ARBA"/>
</dbReference>
<evidence type="ECO:0000256" key="6">
    <source>
        <dbReference type="SAM" id="Phobius"/>
    </source>
</evidence>
<dbReference type="InterPro" id="IPR051694">
    <property type="entry name" value="Immunoregulatory_rcpt-like"/>
</dbReference>
<keyword evidence="8" id="KW-1185">Reference proteome</keyword>
<dbReference type="GO" id="GO:0016020">
    <property type="term" value="C:membrane"/>
    <property type="evidence" value="ECO:0007669"/>
    <property type="project" value="UniProtKB-SubCell"/>
</dbReference>
<proteinExistence type="predicted"/>
<evidence type="ECO:0000313" key="8">
    <source>
        <dbReference type="Proteomes" id="UP001224890"/>
    </source>
</evidence>
<keyword evidence="4 6" id="KW-0472">Membrane</keyword>
<comment type="subcellular location">
    <subcellularLocation>
        <location evidence="1">Membrane</location>
        <topology evidence="1">Single-pass membrane protein</topology>
    </subcellularLocation>
</comment>
<dbReference type="EMBL" id="JAHMHR010000072">
    <property type="protein sequence ID" value="KAK1658564.1"/>
    <property type="molecule type" value="Genomic_DNA"/>
</dbReference>
<feature type="region of interest" description="Disordered" evidence="5">
    <location>
        <begin position="53"/>
        <end position="78"/>
    </location>
</feature>
<dbReference type="CDD" id="cd12087">
    <property type="entry name" value="TM_EGFR-like"/>
    <property type="match status" value="1"/>
</dbReference>
<feature type="transmembrane region" description="Helical" evidence="6">
    <location>
        <begin position="87"/>
        <end position="108"/>
    </location>
</feature>
<evidence type="ECO:0000313" key="7">
    <source>
        <dbReference type="EMBL" id="KAK1658564.1"/>
    </source>
</evidence>
<evidence type="ECO:0000256" key="1">
    <source>
        <dbReference type="ARBA" id="ARBA00004167"/>
    </source>
</evidence>